<evidence type="ECO:0000256" key="2">
    <source>
        <dbReference type="SAM" id="SignalP"/>
    </source>
</evidence>
<keyword evidence="1" id="KW-0812">Transmembrane</keyword>
<dbReference type="AlphaFoldDB" id="A0A1F5ZB26"/>
<evidence type="ECO:0008006" key="5">
    <source>
        <dbReference type="Google" id="ProtNLM"/>
    </source>
</evidence>
<feature type="transmembrane region" description="Helical" evidence="1">
    <location>
        <begin position="196"/>
        <end position="217"/>
    </location>
</feature>
<name>A0A1F5ZB26_9BACT</name>
<feature type="transmembrane region" description="Helical" evidence="1">
    <location>
        <begin position="334"/>
        <end position="355"/>
    </location>
</feature>
<reference evidence="3 4" key="1">
    <citation type="journal article" date="2016" name="Nat. Commun.">
        <title>Thousands of microbial genomes shed light on interconnected biogeochemical processes in an aquifer system.</title>
        <authorList>
            <person name="Anantharaman K."/>
            <person name="Brown C.T."/>
            <person name="Hug L.A."/>
            <person name="Sharon I."/>
            <person name="Castelle C.J."/>
            <person name="Probst A.J."/>
            <person name="Thomas B.C."/>
            <person name="Singh A."/>
            <person name="Wilkins M.J."/>
            <person name="Karaoz U."/>
            <person name="Brodie E.L."/>
            <person name="Williams K.H."/>
            <person name="Hubbard S.S."/>
            <person name="Banfield J.F."/>
        </authorList>
    </citation>
    <scope>NUCLEOTIDE SEQUENCE [LARGE SCALE GENOMIC DNA]</scope>
</reference>
<evidence type="ECO:0000313" key="4">
    <source>
        <dbReference type="Proteomes" id="UP000176854"/>
    </source>
</evidence>
<dbReference type="Proteomes" id="UP000176854">
    <property type="component" value="Unassembled WGS sequence"/>
</dbReference>
<organism evidence="3 4">
    <name type="scientific">Candidatus Gottesmanbacteria bacterium RBG_16_43_7</name>
    <dbReference type="NCBI Taxonomy" id="1798373"/>
    <lineage>
        <taxon>Bacteria</taxon>
        <taxon>Candidatus Gottesmaniibacteriota</taxon>
    </lineage>
</organism>
<comment type="caution">
    <text evidence="3">The sequence shown here is derived from an EMBL/GenBank/DDBJ whole genome shotgun (WGS) entry which is preliminary data.</text>
</comment>
<dbReference type="EMBL" id="MFJC01000020">
    <property type="protein sequence ID" value="OGG09504.1"/>
    <property type="molecule type" value="Genomic_DNA"/>
</dbReference>
<feature type="transmembrane region" description="Helical" evidence="1">
    <location>
        <begin position="361"/>
        <end position="381"/>
    </location>
</feature>
<feature type="transmembrane region" description="Helical" evidence="1">
    <location>
        <begin position="166"/>
        <end position="184"/>
    </location>
</feature>
<dbReference type="STRING" id="1798373.A2154_02290"/>
<keyword evidence="1" id="KW-0472">Membrane</keyword>
<evidence type="ECO:0000256" key="1">
    <source>
        <dbReference type="SAM" id="Phobius"/>
    </source>
</evidence>
<accession>A0A1F5ZB26</accession>
<sequence>MKRFLTRFALLFFLAIYLGLPTASVHAQIPDNYVDRPAGEALDRARGISPGINDEELNAQGYGFALTNNSLWTNIICSTITAEVICTNQPAGSEGYNRLMQNTVSGYATRTIAYMYTNPPADLAYWIYDTGKTLGFIRAPVYAQERGIGFSGLEALLPIWKVFRNIAYLLLAIVMVVIGFMIMFRRKIDPKTVVTVQNALPRIIITLILITFSYAIVGLMIDLMYVAILFATILMQQTGLVSFDLNPYQNLKSFLGQMLGGQGLQSLEQVMTTGGLGAVWQLLFPWGFATLTKLSAQLLGWNWSWTAGAGAISVAALFAAFAPIAIIAGTAAAVPILVAVLLSLALIFAFIRLLVMFITAYIQIIFALIIGPIQILTEAIPGSSGFSSWFKNLLANILVFPIATMFFLLSMAFMSIADQGDKIWTPPYASLPGGSVSSIGALFSLGVLFAIPTVVGSIKEAIKAKPLVQAGPGAVVGPVIGTIQTGMGTLSQFYYGKELLKGVGGFLRSRSSEPR</sequence>
<feature type="chain" id="PRO_5009522850" description="Type IV secretion system protein" evidence="2">
    <location>
        <begin position="28"/>
        <end position="515"/>
    </location>
</feature>
<gene>
    <name evidence="3" type="ORF">A2154_02290</name>
</gene>
<feature type="transmembrane region" description="Helical" evidence="1">
    <location>
        <begin position="303"/>
        <end position="327"/>
    </location>
</feature>
<feature type="signal peptide" evidence="2">
    <location>
        <begin position="1"/>
        <end position="27"/>
    </location>
</feature>
<evidence type="ECO:0000313" key="3">
    <source>
        <dbReference type="EMBL" id="OGG09504.1"/>
    </source>
</evidence>
<proteinExistence type="predicted"/>
<protein>
    <recommendedName>
        <fullName evidence="5">Type IV secretion system protein</fullName>
    </recommendedName>
</protein>
<keyword evidence="1" id="KW-1133">Transmembrane helix</keyword>
<feature type="transmembrane region" description="Helical" evidence="1">
    <location>
        <begin position="393"/>
        <end position="416"/>
    </location>
</feature>
<feature type="transmembrane region" description="Helical" evidence="1">
    <location>
        <begin position="436"/>
        <end position="455"/>
    </location>
</feature>
<keyword evidence="2" id="KW-0732">Signal</keyword>